<proteinExistence type="predicted"/>
<dbReference type="Pfam" id="PF01965">
    <property type="entry name" value="DJ-1_PfpI"/>
    <property type="match status" value="1"/>
</dbReference>
<keyword evidence="5" id="KW-1185">Reference proteome</keyword>
<keyword evidence="1" id="KW-0805">Transcription regulation</keyword>
<dbReference type="Pfam" id="PF12833">
    <property type="entry name" value="HTH_18"/>
    <property type="match status" value="1"/>
</dbReference>
<accession>A0A3E0WLE1</accession>
<name>A0A3E0WLE1_9GAMM</name>
<feature type="domain" description="HTH araC/xylS-type" evidence="3">
    <location>
        <begin position="220"/>
        <end position="318"/>
    </location>
</feature>
<evidence type="ECO:0000313" key="5">
    <source>
        <dbReference type="Proteomes" id="UP000256763"/>
    </source>
</evidence>
<dbReference type="InterPro" id="IPR052158">
    <property type="entry name" value="INH-QAR"/>
</dbReference>
<dbReference type="PANTHER" id="PTHR43130">
    <property type="entry name" value="ARAC-FAMILY TRANSCRIPTIONAL REGULATOR"/>
    <property type="match status" value="1"/>
</dbReference>
<organism evidence="4 5">
    <name type="scientific">Alkalilimnicola ehrlichii</name>
    <dbReference type="NCBI Taxonomy" id="351052"/>
    <lineage>
        <taxon>Bacteria</taxon>
        <taxon>Pseudomonadati</taxon>
        <taxon>Pseudomonadota</taxon>
        <taxon>Gammaproteobacteria</taxon>
        <taxon>Chromatiales</taxon>
        <taxon>Ectothiorhodospiraceae</taxon>
        <taxon>Alkalilimnicola</taxon>
    </lineage>
</organism>
<dbReference type="PROSITE" id="PS01124">
    <property type="entry name" value="HTH_ARAC_FAMILY_2"/>
    <property type="match status" value="1"/>
</dbReference>
<comment type="caution">
    <text evidence="4">The sequence shown here is derived from an EMBL/GenBank/DDBJ whole genome shotgun (WGS) entry which is preliminary data.</text>
</comment>
<dbReference type="SMART" id="SM00342">
    <property type="entry name" value="HTH_ARAC"/>
    <property type="match status" value="1"/>
</dbReference>
<dbReference type="RefSeq" id="WP_116303465.1">
    <property type="nucleotide sequence ID" value="NZ_NFZV01000022.1"/>
</dbReference>
<dbReference type="AlphaFoldDB" id="A0A3E0WLE1"/>
<dbReference type="PANTHER" id="PTHR43130:SF3">
    <property type="entry name" value="HTH-TYPE TRANSCRIPTIONAL REGULATOR RV1931C"/>
    <property type="match status" value="1"/>
</dbReference>
<evidence type="ECO:0000256" key="2">
    <source>
        <dbReference type="ARBA" id="ARBA00023163"/>
    </source>
</evidence>
<evidence type="ECO:0000259" key="3">
    <source>
        <dbReference type="PROSITE" id="PS01124"/>
    </source>
</evidence>
<dbReference type="InterPro" id="IPR018060">
    <property type="entry name" value="HTH_AraC"/>
</dbReference>
<dbReference type="InterPro" id="IPR029062">
    <property type="entry name" value="Class_I_gatase-like"/>
</dbReference>
<dbReference type="CDD" id="cd03137">
    <property type="entry name" value="GATase1_AraC_1"/>
    <property type="match status" value="1"/>
</dbReference>
<dbReference type="InterPro" id="IPR002818">
    <property type="entry name" value="DJ-1/PfpI"/>
</dbReference>
<dbReference type="GO" id="GO:0043565">
    <property type="term" value="F:sequence-specific DNA binding"/>
    <property type="evidence" value="ECO:0007669"/>
    <property type="project" value="InterPro"/>
</dbReference>
<dbReference type="EMBL" id="NFZW01000022">
    <property type="protein sequence ID" value="RFA33229.1"/>
    <property type="molecule type" value="Genomic_DNA"/>
</dbReference>
<dbReference type="NCBIfam" id="NF006902">
    <property type="entry name" value="PRK09393.1"/>
    <property type="match status" value="1"/>
</dbReference>
<evidence type="ECO:0000256" key="1">
    <source>
        <dbReference type="ARBA" id="ARBA00023015"/>
    </source>
</evidence>
<reference evidence="5" key="1">
    <citation type="submission" date="2017-05" db="EMBL/GenBank/DDBJ databases">
        <authorList>
            <person name="Sharma S."/>
            <person name="Sidhu C."/>
            <person name="Pinnaka A.K."/>
        </authorList>
    </citation>
    <scope>NUCLEOTIDE SEQUENCE [LARGE SCALE GENOMIC DNA]</scope>
    <source>
        <strain evidence="5">AK93</strain>
    </source>
</reference>
<dbReference type="GO" id="GO:0003700">
    <property type="term" value="F:DNA-binding transcription factor activity"/>
    <property type="evidence" value="ECO:0007669"/>
    <property type="project" value="InterPro"/>
</dbReference>
<evidence type="ECO:0000313" key="4">
    <source>
        <dbReference type="EMBL" id="RFA33229.1"/>
    </source>
</evidence>
<dbReference type="SUPFAM" id="SSF52317">
    <property type="entry name" value="Class I glutamine amidotransferase-like"/>
    <property type="match status" value="1"/>
</dbReference>
<dbReference type="Gene3D" id="3.40.50.880">
    <property type="match status" value="1"/>
</dbReference>
<sequence>MRTSSDTQSPLVAIVAYNRLCMFEFGIALEAFALPRPELKQWYDCVVVAGEPGPWQVLGGMTAVADAGLERLHDADTVVIPGWRNPQEAPPQDLLLALQEASRRGARFLSICTGAFVLAEAGLLDNRRATTHWAYAPAFRERFPRITLEPDVLYVDDGNVITSAGSTAGIDTCLHVIRQDHGAAVANHVARTLVMPPHREGGQAQFTGAPVAVRPERALSDVLEWARERLDSPITVSDLAGRAAMSERTLLRRFVEVTGLTPKAWLTKERTYRARLLLESTDMTLDAVAEACGFRSQESFRSAFRRTLKIAPMTYRRQFQAQHRQV</sequence>
<dbReference type="OrthoDB" id="9803764at2"/>
<gene>
    <name evidence="4" type="ORF">CAL65_17830</name>
</gene>
<keyword evidence="2" id="KW-0804">Transcription</keyword>
<dbReference type="Proteomes" id="UP000256763">
    <property type="component" value="Unassembled WGS sequence"/>
</dbReference>
<protein>
    <submittedName>
        <fullName evidence="4">Transcriptional regulator FtrA</fullName>
    </submittedName>
</protein>
<dbReference type="Gene3D" id="1.10.10.60">
    <property type="entry name" value="Homeodomain-like"/>
    <property type="match status" value="1"/>
</dbReference>
<dbReference type="InterPro" id="IPR009057">
    <property type="entry name" value="Homeodomain-like_sf"/>
</dbReference>
<dbReference type="SUPFAM" id="SSF46689">
    <property type="entry name" value="Homeodomain-like"/>
    <property type="match status" value="2"/>
</dbReference>